<sequence length="140" mass="16593">MIGVYWILERGQLKWDGFRESRYLLDTDIWKKSFVFSDHLLSLILTFHPSNRRHHKGTNQHTHAQTMHTKKYKFKCGEKNLLSLDILKPISGEYTTKRKEVAVPNPIAEHHHEGVHMKNTCMSSSVGMLKRERRRKRGLW</sequence>
<dbReference type="AlphaFoldDB" id="A0A5M9K3P9"/>
<gene>
    <name evidence="1" type="ORF">EYC84_006364</name>
</gene>
<organism evidence="1 2">
    <name type="scientific">Monilinia fructicola</name>
    <name type="common">Brown rot fungus</name>
    <name type="synonym">Ciboria fructicola</name>
    <dbReference type="NCBI Taxonomy" id="38448"/>
    <lineage>
        <taxon>Eukaryota</taxon>
        <taxon>Fungi</taxon>
        <taxon>Dikarya</taxon>
        <taxon>Ascomycota</taxon>
        <taxon>Pezizomycotina</taxon>
        <taxon>Leotiomycetes</taxon>
        <taxon>Helotiales</taxon>
        <taxon>Sclerotiniaceae</taxon>
        <taxon>Monilinia</taxon>
    </lineage>
</organism>
<evidence type="ECO:0000313" key="1">
    <source>
        <dbReference type="EMBL" id="KAA8576211.1"/>
    </source>
</evidence>
<evidence type="ECO:0000313" key="2">
    <source>
        <dbReference type="Proteomes" id="UP000322873"/>
    </source>
</evidence>
<comment type="caution">
    <text evidence="1">The sequence shown here is derived from an EMBL/GenBank/DDBJ whole genome shotgun (WGS) entry which is preliminary data.</text>
</comment>
<proteinExistence type="predicted"/>
<protein>
    <submittedName>
        <fullName evidence="1">Uncharacterized protein</fullName>
    </submittedName>
</protein>
<accession>A0A5M9K3P9</accession>
<keyword evidence="2" id="KW-1185">Reference proteome</keyword>
<reference evidence="1 2" key="1">
    <citation type="submission" date="2019-06" db="EMBL/GenBank/DDBJ databases">
        <title>Genome Sequence of the Brown Rot Fungal Pathogen Monilinia fructicola.</title>
        <authorList>
            <person name="De Miccolis Angelini R.M."/>
            <person name="Landi L."/>
            <person name="Abate D."/>
            <person name="Pollastro S."/>
            <person name="Romanazzi G."/>
            <person name="Faretra F."/>
        </authorList>
    </citation>
    <scope>NUCLEOTIDE SEQUENCE [LARGE SCALE GENOMIC DNA]</scope>
    <source>
        <strain evidence="1 2">Mfrc123</strain>
    </source>
</reference>
<dbReference type="Proteomes" id="UP000322873">
    <property type="component" value="Unassembled WGS sequence"/>
</dbReference>
<dbReference type="EMBL" id="VICG01000001">
    <property type="protein sequence ID" value="KAA8576211.1"/>
    <property type="molecule type" value="Genomic_DNA"/>
</dbReference>
<name>A0A5M9K3P9_MONFR</name>